<dbReference type="OMA" id="WEWAWQR"/>
<sequence length="265" mass="30581">MPDAIDQERVAEHQRGVCLFGYPFFSEKLLIPGIDPSRFLALIGNDQDGFKALPVMYTHGNQGNSNSKNLRKMIPLPLEETRSGTVSEHASRSRERSNGCADHVYRSNEEENWYVMMDNELADVDDQGWMYSWSFKAKHWKGKYGFVRKRVWVRLPSATPDLIRLGDLGSRHRVEKKATEVTGDSSSEDNWWDATDDLIMLLSQLRNCKLDRERFQFIDGVFHNLSKDDLVKLSTEPILSRVLGTFQFETSKEKFRNELKARISS</sequence>
<evidence type="ECO:0000313" key="3">
    <source>
        <dbReference type="Proteomes" id="UP000000598"/>
    </source>
</evidence>
<gene>
    <name evidence="2" type="ORF">KLLA0_E04291g</name>
</gene>
<dbReference type="HOGENOM" id="CLU_091775_0_0_1"/>
<dbReference type="Proteomes" id="UP000000598">
    <property type="component" value="Chromosome E"/>
</dbReference>
<dbReference type="FunCoup" id="Q6CPK1">
    <property type="interactions" value="34"/>
</dbReference>
<evidence type="ECO:0000256" key="1">
    <source>
        <dbReference type="SAM" id="MobiDB-lite"/>
    </source>
</evidence>
<dbReference type="eggNOG" id="ENOG502S49X">
    <property type="taxonomic scope" value="Eukaryota"/>
</dbReference>
<proteinExistence type="predicted"/>
<dbReference type="KEGG" id="kla:KLLA0_E04291g"/>
<evidence type="ECO:0000313" key="2">
    <source>
        <dbReference type="EMBL" id="CAG99225.1"/>
    </source>
</evidence>
<accession>Q6CPK1</accession>
<keyword evidence="3" id="KW-1185">Reference proteome</keyword>
<protein>
    <submittedName>
        <fullName evidence="2">KLLA0E04291p</fullName>
    </submittedName>
</protein>
<reference evidence="2 3" key="1">
    <citation type="journal article" date="2004" name="Nature">
        <title>Genome evolution in yeasts.</title>
        <authorList>
            <consortium name="Genolevures"/>
            <person name="Dujon B."/>
            <person name="Sherman D."/>
            <person name="Fischer G."/>
            <person name="Durrens P."/>
            <person name="Casaregola S."/>
            <person name="Lafontaine I."/>
            <person name="de Montigny J."/>
            <person name="Marck C."/>
            <person name="Neuveglise C."/>
            <person name="Talla E."/>
            <person name="Goffard N."/>
            <person name="Frangeul L."/>
            <person name="Aigle M."/>
            <person name="Anthouard V."/>
            <person name="Babour A."/>
            <person name="Barbe V."/>
            <person name="Barnay S."/>
            <person name="Blanchin S."/>
            <person name="Beckerich J.M."/>
            <person name="Beyne E."/>
            <person name="Bleykasten C."/>
            <person name="Boisrame A."/>
            <person name="Boyer J."/>
            <person name="Cattolico L."/>
            <person name="Confanioleri F."/>
            <person name="de Daruvar A."/>
            <person name="Despons L."/>
            <person name="Fabre E."/>
            <person name="Fairhead C."/>
            <person name="Ferry-Dumazet H."/>
            <person name="Groppi A."/>
            <person name="Hantraye F."/>
            <person name="Hennequin C."/>
            <person name="Jauniaux N."/>
            <person name="Joyet P."/>
            <person name="Kachouri R."/>
            <person name="Kerrest A."/>
            <person name="Koszul R."/>
            <person name="Lemaire M."/>
            <person name="Lesur I."/>
            <person name="Ma L."/>
            <person name="Muller H."/>
            <person name="Nicaud J.M."/>
            <person name="Nikolski M."/>
            <person name="Oztas S."/>
            <person name="Ozier-Kalogeropoulos O."/>
            <person name="Pellenz S."/>
            <person name="Potier S."/>
            <person name="Richard G.F."/>
            <person name="Straub M.L."/>
            <person name="Suleau A."/>
            <person name="Swennene D."/>
            <person name="Tekaia F."/>
            <person name="Wesolowski-Louvel M."/>
            <person name="Westhof E."/>
            <person name="Wirth B."/>
            <person name="Zeniou-Meyer M."/>
            <person name="Zivanovic I."/>
            <person name="Bolotin-Fukuhara M."/>
            <person name="Thierry A."/>
            <person name="Bouchier C."/>
            <person name="Caudron B."/>
            <person name="Scarpelli C."/>
            <person name="Gaillardin C."/>
            <person name="Weissenbach J."/>
            <person name="Wincker P."/>
            <person name="Souciet J.L."/>
        </authorList>
    </citation>
    <scope>NUCLEOTIDE SEQUENCE [LARGE SCALE GENOMIC DNA]</scope>
    <source>
        <strain evidence="3">ATCC 8585 / CBS 2359 / DSM 70799 / NBRC 1267 / NRRL Y-1140 / WM37</strain>
    </source>
</reference>
<dbReference type="EMBL" id="CR382125">
    <property type="protein sequence ID" value="CAG99225.1"/>
    <property type="molecule type" value="Genomic_DNA"/>
</dbReference>
<dbReference type="InParanoid" id="Q6CPK1"/>
<name>Q6CPK1_KLULA</name>
<dbReference type="PaxDb" id="284590-Q6CPK1"/>
<organism evidence="2 3">
    <name type="scientific">Kluyveromyces lactis (strain ATCC 8585 / CBS 2359 / DSM 70799 / NBRC 1267 / NRRL Y-1140 / WM37)</name>
    <name type="common">Yeast</name>
    <name type="synonym">Candida sphaerica</name>
    <dbReference type="NCBI Taxonomy" id="284590"/>
    <lineage>
        <taxon>Eukaryota</taxon>
        <taxon>Fungi</taxon>
        <taxon>Dikarya</taxon>
        <taxon>Ascomycota</taxon>
        <taxon>Saccharomycotina</taxon>
        <taxon>Saccharomycetes</taxon>
        <taxon>Saccharomycetales</taxon>
        <taxon>Saccharomycetaceae</taxon>
        <taxon>Kluyveromyces</taxon>
    </lineage>
</organism>
<dbReference type="STRING" id="284590.Q6CPK1"/>
<feature type="compositionally biased region" description="Basic and acidic residues" evidence="1">
    <location>
        <begin position="89"/>
        <end position="100"/>
    </location>
</feature>
<dbReference type="AlphaFoldDB" id="Q6CPK1"/>
<feature type="region of interest" description="Disordered" evidence="1">
    <location>
        <begin position="81"/>
        <end position="100"/>
    </location>
</feature>